<feature type="chain" id="PRO_5033823437" evidence="3">
    <location>
        <begin position="23"/>
        <end position="567"/>
    </location>
</feature>
<evidence type="ECO:0000313" key="5">
    <source>
        <dbReference type="EMBL" id="RWR15408.1"/>
    </source>
</evidence>
<evidence type="ECO:0000313" key="7">
    <source>
        <dbReference type="Proteomes" id="UP000284476"/>
    </source>
</evidence>
<dbReference type="PIRSF" id="PIRSF002741">
    <property type="entry name" value="MppA"/>
    <property type="match status" value="1"/>
</dbReference>
<dbReference type="SUPFAM" id="SSF53850">
    <property type="entry name" value="Periplasmic binding protein-like II"/>
    <property type="match status" value="1"/>
</dbReference>
<reference evidence="7 8" key="2">
    <citation type="submission" date="2019-01" db="EMBL/GenBank/DDBJ databases">
        <authorList>
            <person name="Li Y."/>
        </authorList>
    </citation>
    <scope>NUCLEOTIDE SEQUENCE [LARGE SCALE GENOMIC DNA]</scope>
    <source>
        <strain evidence="5 8">2D-5</strain>
        <strain evidence="6 7">SK2B-1</strain>
    </source>
</reference>
<comment type="similarity">
    <text evidence="2">Belongs to the bacterial solute-binding protein 5 family.</text>
</comment>
<dbReference type="GO" id="GO:0043190">
    <property type="term" value="C:ATP-binding cassette (ABC) transporter complex"/>
    <property type="evidence" value="ECO:0007669"/>
    <property type="project" value="InterPro"/>
</dbReference>
<proteinExistence type="inferred from homology"/>
<dbReference type="InterPro" id="IPR000914">
    <property type="entry name" value="SBP_5_dom"/>
</dbReference>
<dbReference type="GO" id="GO:0015833">
    <property type="term" value="P:peptide transport"/>
    <property type="evidence" value="ECO:0007669"/>
    <property type="project" value="TreeGrafter"/>
</dbReference>
<comment type="subcellular location">
    <subcellularLocation>
        <location evidence="1">Periplasm</location>
    </subcellularLocation>
</comment>
<evidence type="ECO:0000313" key="8">
    <source>
        <dbReference type="Proteomes" id="UP000285710"/>
    </source>
</evidence>
<dbReference type="AlphaFoldDB" id="A0A443J4D2"/>
<sequence>MTWKTLLLGATASLAFAQVAQAERGSDGEVRVIYYQAPSILNPYLSAGTKDEEASSLILEPLIRFNPAGEMVPWLVTEIPTLENGGVAEDMKSITYKLKPDLKWSDGTPVTAEDVVFTYEYCTAPGGGCAQASIYEGIDKVEAVDASTVRILFTEPKPVPYVAFAGAQGPILQKQQFADCLGEKAPTCTQQNFNPIGTGPFKVDEFRPNDVITLSANPNYRDPAKPAFAKMTLKGGGDAASAARSVLETGEFDYAWNTQLAPEVLDEMLKGGKGRMVFAFGSLVERLEINLTDASPSLPADERGTVKHPHPILTDIKVRQALSMAIDRALLAEVGYGDAGKPTCNLVPAPAAYADDTNTGCLTQDIEGAKALLEEAGWTVGAGGVREKDGKKLSLLFQTSTNAVRQDFQSIIKEWWNEIGVQTELKNVDGSVFFGSDPGSPDTFPKFWADVEMYANNFNGADPEAYLAERICSKIPSPQTQWQGQNVGRFCVPEYDDLAVQLGQTGDLEKRGEIARKMNDMLTRDSMTILPLVYRGTLSAASNTLGGVDINAWDSQLWNVADWYREK</sequence>
<dbReference type="RefSeq" id="WP_128184689.1">
    <property type="nucleotide sequence ID" value="NZ_JBHRSO010000017.1"/>
</dbReference>
<dbReference type="EMBL" id="SAUW01000001">
    <property type="protein sequence ID" value="RWR15408.1"/>
    <property type="molecule type" value="Genomic_DNA"/>
</dbReference>
<keyword evidence="3" id="KW-0732">Signal</keyword>
<name>A0A443J4D2_9RHOB</name>
<evidence type="ECO:0000313" key="6">
    <source>
        <dbReference type="EMBL" id="RWR21412.1"/>
    </source>
</evidence>
<comment type="caution">
    <text evidence="5">The sequence shown here is derived from an EMBL/GenBank/DDBJ whole genome shotgun (WGS) entry which is preliminary data.</text>
</comment>
<reference evidence="7 8" key="1">
    <citation type="submission" date="2019-01" db="EMBL/GenBank/DDBJ databases">
        <title>Sinorhodobacter populi sp. nov. isolated from the symptomatic bark tissue of Populus euramericana canker.</title>
        <authorList>
            <person name="Xu G."/>
        </authorList>
    </citation>
    <scope>NUCLEOTIDE SEQUENCE [LARGE SCALE GENOMIC DNA]</scope>
    <source>
        <strain evidence="5 8">2D-5</strain>
        <strain evidence="6 7">SK2B-1</strain>
    </source>
</reference>
<evidence type="ECO:0000256" key="1">
    <source>
        <dbReference type="ARBA" id="ARBA00004418"/>
    </source>
</evidence>
<gene>
    <name evidence="6" type="ORF">D2T30_08700</name>
    <name evidence="5" type="ORF">D2T33_00585</name>
</gene>
<dbReference type="GO" id="GO:1904680">
    <property type="term" value="F:peptide transmembrane transporter activity"/>
    <property type="evidence" value="ECO:0007669"/>
    <property type="project" value="TreeGrafter"/>
</dbReference>
<dbReference type="PANTHER" id="PTHR30290:SF65">
    <property type="entry name" value="MONOACYL PHOSPHATIDYLINOSITOL TETRAMANNOSIDE-BINDING PROTEIN LPQW-RELATED"/>
    <property type="match status" value="1"/>
</dbReference>
<evidence type="ECO:0000256" key="2">
    <source>
        <dbReference type="ARBA" id="ARBA00005695"/>
    </source>
</evidence>
<dbReference type="Pfam" id="PF00496">
    <property type="entry name" value="SBP_bac_5"/>
    <property type="match status" value="1"/>
</dbReference>
<dbReference type="Gene3D" id="3.40.190.10">
    <property type="entry name" value="Periplasmic binding protein-like II"/>
    <property type="match status" value="1"/>
</dbReference>
<accession>A0A443JLI1</accession>
<protein>
    <submittedName>
        <fullName evidence="5">Peptide ABC transporter substrate-binding protein</fullName>
    </submittedName>
</protein>
<dbReference type="Gene3D" id="3.10.105.10">
    <property type="entry name" value="Dipeptide-binding Protein, Domain 3"/>
    <property type="match status" value="1"/>
</dbReference>
<feature type="signal peptide" evidence="3">
    <location>
        <begin position="1"/>
        <end position="22"/>
    </location>
</feature>
<evidence type="ECO:0000259" key="4">
    <source>
        <dbReference type="Pfam" id="PF00496"/>
    </source>
</evidence>
<dbReference type="GO" id="GO:0030288">
    <property type="term" value="C:outer membrane-bounded periplasmic space"/>
    <property type="evidence" value="ECO:0007669"/>
    <property type="project" value="UniProtKB-ARBA"/>
</dbReference>
<feature type="domain" description="Solute-binding protein family 5" evidence="4">
    <location>
        <begin position="70"/>
        <end position="461"/>
    </location>
</feature>
<dbReference type="InterPro" id="IPR030678">
    <property type="entry name" value="Peptide/Ni-bd"/>
</dbReference>
<dbReference type="CDD" id="cd08513">
    <property type="entry name" value="PBP2_thermophilic_Hb8_like"/>
    <property type="match status" value="1"/>
</dbReference>
<keyword evidence="8" id="KW-1185">Reference proteome</keyword>
<dbReference type="PANTHER" id="PTHR30290">
    <property type="entry name" value="PERIPLASMIC BINDING COMPONENT OF ABC TRANSPORTER"/>
    <property type="match status" value="1"/>
</dbReference>
<dbReference type="Proteomes" id="UP000285710">
    <property type="component" value="Unassembled WGS sequence"/>
</dbReference>
<dbReference type="Proteomes" id="UP000284476">
    <property type="component" value="Unassembled WGS sequence"/>
</dbReference>
<dbReference type="EMBL" id="SAUZ01000009">
    <property type="protein sequence ID" value="RWR21412.1"/>
    <property type="molecule type" value="Genomic_DNA"/>
</dbReference>
<organism evidence="5 8">
    <name type="scientific">Paenirhodobacter populi</name>
    <dbReference type="NCBI Taxonomy" id="2306993"/>
    <lineage>
        <taxon>Bacteria</taxon>
        <taxon>Pseudomonadati</taxon>
        <taxon>Pseudomonadota</taxon>
        <taxon>Alphaproteobacteria</taxon>
        <taxon>Rhodobacterales</taxon>
        <taxon>Rhodobacter group</taxon>
        <taxon>Paenirhodobacter</taxon>
    </lineage>
</organism>
<dbReference type="InterPro" id="IPR039424">
    <property type="entry name" value="SBP_5"/>
</dbReference>
<evidence type="ECO:0000256" key="3">
    <source>
        <dbReference type="SAM" id="SignalP"/>
    </source>
</evidence>
<accession>A0A443J4D2</accession>